<evidence type="ECO:0000256" key="1">
    <source>
        <dbReference type="SAM" id="MobiDB-lite"/>
    </source>
</evidence>
<dbReference type="SUPFAM" id="SSF51556">
    <property type="entry name" value="Metallo-dependent hydrolases"/>
    <property type="match status" value="1"/>
</dbReference>
<name>A0A974P0U6_9CAUL</name>
<gene>
    <name evidence="2" type="ORF">JKL49_18195</name>
</gene>
<dbReference type="AlphaFoldDB" id="A0A974P0U6"/>
<organism evidence="2">
    <name type="scientific">Phenylobacterium glaciei</name>
    <dbReference type="NCBI Taxonomy" id="2803784"/>
    <lineage>
        <taxon>Bacteria</taxon>
        <taxon>Pseudomonadati</taxon>
        <taxon>Pseudomonadota</taxon>
        <taxon>Alphaproteobacteria</taxon>
        <taxon>Caulobacterales</taxon>
        <taxon>Caulobacteraceae</taxon>
        <taxon>Phenylobacterium</taxon>
    </lineage>
</organism>
<dbReference type="Gene3D" id="3.20.20.140">
    <property type="entry name" value="Metal-dependent hydrolases"/>
    <property type="match status" value="1"/>
</dbReference>
<reference evidence="2" key="1">
    <citation type="submission" date="2021-01" db="EMBL/GenBank/DDBJ databases">
        <title>Genome sequence of Phenylobacterium sp. 20VBR1 isolated from a valley glaceir, Ny-Alesund, Svalbard.</title>
        <authorList>
            <person name="Thomas F.A."/>
            <person name="Krishnan K.P."/>
            <person name="Sinha R.K."/>
        </authorList>
    </citation>
    <scope>NUCLEOTIDE SEQUENCE</scope>
    <source>
        <strain evidence="2">20VBR1</strain>
    </source>
</reference>
<evidence type="ECO:0000313" key="2">
    <source>
        <dbReference type="EMBL" id="QQZ49091.1"/>
    </source>
</evidence>
<proteinExistence type="predicted"/>
<dbReference type="InterPro" id="IPR032466">
    <property type="entry name" value="Metal_Hydrolase"/>
</dbReference>
<protein>
    <submittedName>
        <fullName evidence="2">Uncharacterized protein</fullName>
    </submittedName>
</protein>
<feature type="region of interest" description="Disordered" evidence="1">
    <location>
        <begin position="57"/>
        <end position="76"/>
    </location>
</feature>
<accession>A0A974P0U6</accession>
<dbReference type="EMBL" id="CP068570">
    <property type="protein sequence ID" value="QQZ49091.1"/>
    <property type="molecule type" value="Genomic_DNA"/>
</dbReference>
<sequence length="107" mass="11345">MPVSLSTDDAGILRIDLSHEYARAADEGATYADLKASARNAIAFSFLAGRGCGMTRSLSPSGQGLRRPGRQGRAKPGACADLIAASDKAREQWRHERLVAAFEAGAR</sequence>